<sequence>MRPILRRQYADWFGVVGLSDNIDAGECWERLAVLPEYAPPCDMLLVIPTRLAAEINGNGSLLSGMSTQASLYERLYGMVWPSGHNVTPRAQRGRSPDGMAGLALVSAFRRTYRGVIRRV</sequence>
<proteinExistence type="predicted"/>
<evidence type="ECO:0000313" key="3">
    <source>
        <dbReference type="Proteomes" id="UP000251197"/>
    </source>
</evidence>
<dbReference type="EMBL" id="UAVU01000003">
    <property type="protein sequence ID" value="SQA97907.1"/>
    <property type="molecule type" value="Genomic_DNA"/>
</dbReference>
<reference evidence="2 3" key="1">
    <citation type="submission" date="2018-06" db="EMBL/GenBank/DDBJ databases">
        <authorList>
            <consortium name="Pathogen Informatics"/>
            <person name="Doyle S."/>
        </authorList>
    </citation>
    <scope>NUCLEOTIDE SEQUENCE [LARGE SCALE GENOMIC DNA]</scope>
    <source>
        <strain evidence="2 3">NCTC12120</strain>
    </source>
</reference>
<name>A0A2X2T665_9ENTR</name>
<dbReference type="Proteomes" id="UP000251197">
    <property type="component" value="Unassembled WGS sequence"/>
</dbReference>
<evidence type="ECO:0000313" key="2">
    <source>
        <dbReference type="EMBL" id="SQA97907.1"/>
    </source>
</evidence>
<dbReference type="SUPFAM" id="SSF160940">
    <property type="entry name" value="Api92-like"/>
    <property type="match status" value="1"/>
</dbReference>
<dbReference type="InterPro" id="IPR023136">
    <property type="entry name" value="Api92-like_dom_sf"/>
</dbReference>
<feature type="domain" description="DUF1281" evidence="1">
    <location>
        <begin position="1"/>
        <end position="80"/>
    </location>
</feature>
<dbReference type="Gene3D" id="1.10.3530.10">
    <property type="entry name" value="Api92-like"/>
    <property type="match status" value="1"/>
</dbReference>
<gene>
    <name evidence="2" type="ORF">NCTC12120_01754</name>
</gene>
<dbReference type="InterPro" id="IPR009694">
    <property type="entry name" value="DUF1281"/>
</dbReference>
<protein>
    <recommendedName>
        <fullName evidence="1">DUF1281 domain-containing protein</fullName>
    </recommendedName>
</protein>
<accession>A0A2X2T665</accession>
<evidence type="ECO:0000259" key="1">
    <source>
        <dbReference type="Pfam" id="PF06924"/>
    </source>
</evidence>
<organism evidence="2 3">
    <name type="scientific">Cedecea neteri</name>
    <dbReference type="NCBI Taxonomy" id="158822"/>
    <lineage>
        <taxon>Bacteria</taxon>
        <taxon>Pseudomonadati</taxon>
        <taxon>Pseudomonadota</taxon>
        <taxon>Gammaproteobacteria</taxon>
        <taxon>Enterobacterales</taxon>
        <taxon>Enterobacteriaceae</taxon>
        <taxon>Cedecea</taxon>
    </lineage>
</organism>
<dbReference type="Pfam" id="PF06924">
    <property type="entry name" value="DUF1281"/>
    <property type="match status" value="1"/>
</dbReference>
<dbReference type="AlphaFoldDB" id="A0A2X2T665"/>